<organism evidence="2">
    <name type="scientific">viral metagenome</name>
    <dbReference type="NCBI Taxonomy" id="1070528"/>
    <lineage>
        <taxon>unclassified sequences</taxon>
        <taxon>metagenomes</taxon>
        <taxon>organismal metagenomes</taxon>
    </lineage>
</organism>
<dbReference type="EMBL" id="MT141709">
    <property type="protein sequence ID" value="QJA69480.1"/>
    <property type="molecule type" value="Genomic_DNA"/>
</dbReference>
<name>A0A6M3JIA7_9ZZZZ</name>
<protein>
    <submittedName>
        <fullName evidence="2">Uncharacterized protein</fullName>
    </submittedName>
</protein>
<gene>
    <name evidence="2" type="ORF">MM415A04550_0003</name>
    <name evidence="1" type="ORF">MM415B01983_0016</name>
</gene>
<reference evidence="2" key="1">
    <citation type="submission" date="2020-03" db="EMBL/GenBank/DDBJ databases">
        <title>The deep terrestrial virosphere.</title>
        <authorList>
            <person name="Holmfeldt K."/>
            <person name="Nilsson E."/>
            <person name="Simone D."/>
            <person name="Lopez-Fernandez M."/>
            <person name="Wu X."/>
            <person name="de Brujin I."/>
            <person name="Lundin D."/>
            <person name="Andersson A."/>
            <person name="Bertilsson S."/>
            <person name="Dopson M."/>
        </authorList>
    </citation>
    <scope>NUCLEOTIDE SEQUENCE</scope>
    <source>
        <strain evidence="2">MM415A04550</strain>
        <strain evidence="1">MM415B01983</strain>
    </source>
</reference>
<dbReference type="EMBL" id="MT141184">
    <property type="protein sequence ID" value="QJA55835.1"/>
    <property type="molecule type" value="Genomic_DNA"/>
</dbReference>
<accession>A0A6M3JIA7</accession>
<evidence type="ECO:0000313" key="1">
    <source>
        <dbReference type="EMBL" id="QJA55835.1"/>
    </source>
</evidence>
<dbReference type="AlphaFoldDB" id="A0A6M3JIA7"/>
<proteinExistence type="predicted"/>
<sequence>MNWFIIIFKLVWSKISPQIRESIVNFVIDLEKKAAQTDNPIDDVAVQILKLILGIV</sequence>
<evidence type="ECO:0000313" key="2">
    <source>
        <dbReference type="EMBL" id="QJA69480.1"/>
    </source>
</evidence>